<evidence type="ECO:0000256" key="3">
    <source>
        <dbReference type="PROSITE-ProRule" id="PRU00708"/>
    </source>
</evidence>
<dbReference type="GO" id="GO:0006396">
    <property type="term" value="P:RNA processing"/>
    <property type="evidence" value="ECO:0007669"/>
    <property type="project" value="TreeGrafter"/>
</dbReference>
<accession>A0AAD4IU56</accession>
<sequence length="535" mass="60992">MAIAQSNRPLNLTLNAFTPLLRTTINLYTTSSAATELQNDVVAGGDTEEARPAVELSPAENLIAGKFHSLIKDHHRNNPNLALNPTNPNVALPSLSFDFSNISSVQSLSAAVARRVIEKCAAPRHGVPFPQTLAFFNWATPALEPSQSPELFNEMIDLSGKVRQFDVAWHLIDSMKAQNIQISIETFSILIRRYIRAGMAAEAVHTFNRIHEYGCEPDRKAFSIVIGMLCRKRRAPEAQAFFDSLKDKFELDVVVYTSLIHGWFRASNIDEAERVFEEMKEAGIQPTVYTYSIVIDALCRCGQITRAHDVFAEMLDVGCEPNSVTFNNLMRVHVKAGRTEKVLQVYNQMKRLSCEPDVITYNFLIETHCKDKNREEALKVLSAMIKRGCETNASSFNPIFRCIAKDQDVNAAHRLFVRMKDAKCLPNTVTYNVLMQMFSESKSTDMVIKLWKEMRENEVEPNVNTFKILISLYCSMGHWNNAYKFFREMIEEKCLRPTPQVYEMVMQQLRKSGQLKKHEELMEKMVDRGFINRPL</sequence>
<evidence type="ECO:0000256" key="2">
    <source>
        <dbReference type="ARBA" id="ARBA00022737"/>
    </source>
</evidence>
<dbReference type="NCBIfam" id="TIGR00756">
    <property type="entry name" value="PPR"/>
    <property type="match status" value="8"/>
</dbReference>
<keyword evidence="5" id="KW-1185">Reference proteome</keyword>
<dbReference type="InterPro" id="IPR002885">
    <property type="entry name" value="PPR_rpt"/>
</dbReference>
<dbReference type="GO" id="GO:0007005">
    <property type="term" value="P:mitochondrion organization"/>
    <property type="evidence" value="ECO:0007669"/>
    <property type="project" value="TreeGrafter"/>
</dbReference>
<feature type="repeat" description="PPR" evidence="3">
    <location>
        <begin position="183"/>
        <end position="217"/>
    </location>
</feature>
<comment type="similarity">
    <text evidence="1">Belongs to the PPR family. P subfamily.</text>
</comment>
<feature type="repeat" description="PPR" evidence="3">
    <location>
        <begin position="287"/>
        <end position="321"/>
    </location>
</feature>
<feature type="repeat" description="PPR" evidence="3">
    <location>
        <begin position="252"/>
        <end position="286"/>
    </location>
</feature>
<feature type="repeat" description="PPR" evidence="3">
    <location>
        <begin position="392"/>
        <end position="426"/>
    </location>
</feature>
<dbReference type="PROSITE" id="PS51375">
    <property type="entry name" value="PPR"/>
    <property type="match status" value="8"/>
</dbReference>
<dbReference type="AlphaFoldDB" id="A0AAD4IU56"/>
<evidence type="ECO:0000313" key="4">
    <source>
        <dbReference type="EMBL" id="KAH6821407.1"/>
    </source>
</evidence>
<keyword evidence="2" id="KW-0677">Repeat</keyword>
<dbReference type="EMBL" id="SDAM02002107">
    <property type="protein sequence ID" value="KAH6821407.1"/>
    <property type="molecule type" value="Genomic_DNA"/>
</dbReference>
<dbReference type="Proteomes" id="UP001190926">
    <property type="component" value="Unassembled WGS sequence"/>
</dbReference>
<dbReference type="GO" id="GO:0003729">
    <property type="term" value="F:mRNA binding"/>
    <property type="evidence" value="ECO:0007669"/>
    <property type="project" value="TreeGrafter"/>
</dbReference>
<dbReference type="Pfam" id="PF13812">
    <property type="entry name" value="PPR_3"/>
    <property type="match status" value="1"/>
</dbReference>
<reference evidence="4 5" key="1">
    <citation type="journal article" date="2021" name="Nat. Commun.">
        <title>Incipient diploidization of the medicinal plant Perilla within 10,000 years.</title>
        <authorList>
            <person name="Zhang Y."/>
            <person name="Shen Q."/>
            <person name="Leng L."/>
            <person name="Zhang D."/>
            <person name="Chen S."/>
            <person name="Shi Y."/>
            <person name="Ning Z."/>
            <person name="Chen S."/>
        </authorList>
    </citation>
    <scope>NUCLEOTIDE SEQUENCE [LARGE SCALE GENOMIC DNA]</scope>
    <source>
        <strain evidence="5">cv. PC099</strain>
    </source>
</reference>
<dbReference type="SUPFAM" id="SSF48452">
    <property type="entry name" value="TPR-like"/>
    <property type="match status" value="1"/>
</dbReference>
<gene>
    <name evidence="4" type="ORF">C2S53_006238</name>
</gene>
<feature type="repeat" description="PPR" evidence="3">
    <location>
        <begin position="427"/>
        <end position="461"/>
    </location>
</feature>
<dbReference type="InterPro" id="IPR011990">
    <property type="entry name" value="TPR-like_helical_dom_sf"/>
</dbReference>
<comment type="caution">
    <text evidence="4">The sequence shown here is derived from an EMBL/GenBank/DDBJ whole genome shotgun (WGS) entry which is preliminary data.</text>
</comment>
<feature type="repeat" description="PPR" evidence="3">
    <location>
        <begin position="357"/>
        <end position="391"/>
    </location>
</feature>
<feature type="repeat" description="PPR" evidence="3">
    <location>
        <begin position="462"/>
        <end position="496"/>
    </location>
</feature>
<dbReference type="Pfam" id="PF13041">
    <property type="entry name" value="PPR_2"/>
    <property type="match status" value="3"/>
</dbReference>
<dbReference type="Gene3D" id="1.25.40.10">
    <property type="entry name" value="Tetratricopeptide repeat domain"/>
    <property type="match status" value="5"/>
</dbReference>
<evidence type="ECO:0000256" key="1">
    <source>
        <dbReference type="ARBA" id="ARBA00007626"/>
    </source>
</evidence>
<name>A0AAD4IU56_PERFH</name>
<protein>
    <submittedName>
        <fullName evidence="4">Pentatricopeptide repeat superfamily protein</fullName>
    </submittedName>
</protein>
<feature type="repeat" description="PPR" evidence="3">
    <location>
        <begin position="322"/>
        <end position="356"/>
    </location>
</feature>
<organism evidence="4 5">
    <name type="scientific">Perilla frutescens var. hirtella</name>
    <name type="common">Perilla citriodora</name>
    <name type="synonym">Perilla setoyensis</name>
    <dbReference type="NCBI Taxonomy" id="608512"/>
    <lineage>
        <taxon>Eukaryota</taxon>
        <taxon>Viridiplantae</taxon>
        <taxon>Streptophyta</taxon>
        <taxon>Embryophyta</taxon>
        <taxon>Tracheophyta</taxon>
        <taxon>Spermatophyta</taxon>
        <taxon>Magnoliopsida</taxon>
        <taxon>eudicotyledons</taxon>
        <taxon>Gunneridae</taxon>
        <taxon>Pentapetalae</taxon>
        <taxon>asterids</taxon>
        <taxon>lamiids</taxon>
        <taxon>Lamiales</taxon>
        <taxon>Lamiaceae</taxon>
        <taxon>Nepetoideae</taxon>
        <taxon>Elsholtzieae</taxon>
        <taxon>Perilla</taxon>
    </lineage>
</organism>
<dbReference type="GO" id="GO:0005739">
    <property type="term" value="C:mitochondrion"/>
    <property type="evidence" value="ECO:0007669"/>
    <property type="project" value="TreeGrafter"/>
</dbReference>
<dbReference type="PANTHER" id="PTHR47934:SF28">
    <property type="entry name" value="OS04G0488500 PROTEIN"/>
    <property type="match status" value="1"/>
</dbReference>
<proteinExistence type="inferred from homology"/>
<dbReference type="PANTHER" id="PTHR47934">
    <property type="entry name" value="PENTATRICOPEPTIDE REPEAT-CONTAINING PROTEIN PET309, MITOCHONDRIAL"/>
    <property type="match status" value="1"/>
</dbReference>
<evidence type="ECO:0000313" key="5">
    <source>
        <dbReference type="Proteomes" id="UP001190926"/>
    </source>
</evidence>
<dbReference type="InterPro" id="IPR051114">
    <property type="entry name" value="Mito_RNA_Proc_CCM1"/>
</dbReference>